<proteinExistence type="predicted"/>
<evidence type="ECO:0000313" key="3">
    <source>
        <dbReference type="Proteomes" id="UP000007350"/>
    </source>
</evidence>
<name>K2NUR8_TRYCR</name>
<keyword evidence="3" id="KW-1185">Reference proteome</keyword>
<dbReference type="OrthoDB" id="273772at2759"/>
<dbReference type="SUPFAM" id="SSF141571">
    <property type="entry name" value="Pentapeptide repeat-like"/>
    <property type="match status" value="1"/>
</dbReference>
<sequence>MRFCGSIRGMGIVAFAFRRRRPIVCCCRMHATEGKNALSSLHLAEEKAQLFSRLSEALFADEAAALSLRLPDTGECDVSGAVNEVEAPETSSSAEYCMEVALSPPPLLSSSSKGNEGHNKDGTRTNTAMCDSLSPTASFSCAMDELSMCLHRSDFSTALASAVRAFMSSDTSVMNRAASELILAGSDVKALFTDGTLRGVRMEHKCMSQCDFSTLSFLSVVATDVDFSRSLFYGVIFHDCVFVRCCFDGCVLKEISCSGNVRFEECSFRFASIGLRLPRGEKKAHVRVLFDRGDFDLADFDGSERLPANCFTNCYNTDLSAKFPLKAHGAMP</sequence>
<dbReference type="Gene3D" id="2.160.20.80">
    <property type="entry name" value="E3 ubiquitin-protein ligase SopA"/>
    <property type="match status" value="1"/>
</dbReference>
<evidence type="ECO:0000313" key="2">
    <source>
        <dbReference type="EMBL" id="EKF38726.1"/>
    </source>
</evidence>
<comment type="caution">
    <text evidence="2">The sequence shown here is derived from an EMBL/GenBank/DDBJ whole genome shotgun (WGS) entry which is preliminary data.</text>
</comment>
<dbReference type="Proteomes" id="UP000007350">
    <property type="component" value="Unassembled WGS sequence"/>
</dbReference>
<dbReference type="AlphaFoldDB" id="K2NUR8"/>
<gene>
    <name evidence="2" type="ORF">MOQ_001062</name>
</gene>
<organism evidence="2 3">
    <name type="scientific">Trypanosoma cruzi marinkellei</name>
    <dbReference type="NCBI Taxonomy" id="85056"/>
    <lineage>
        <taxon>Eukaryota</taxon>
        <taxon>Discoba</taxon>
        <taxon>Euglenozoa</taxon>
        <taxon>Kinetoplastea</taxon>
        <taxon>Metakinetoplastina</taxon>
        <taxon>Trypanosomatida</taxon>
        <taxon>Trypanosomatidae</taxon>
        <taxon>Trypanosoma</taxon>
        <taxon>Schizotrypanum</taxon>
    </lineage>
</organism>
<evidence type="ECO:0000256" key="1">
    <source>
        <dbReference type="SAM" id="MobiDB-lite"/>
    </source>
</evidence>
<accession>K2NUR8</accession>
<reference evidence="2 3" key="1">
    <citation type="journal article" date="2012" name="BMC Genomics">
        <title>Comparative genomic analysis of human infective Trypanosoma cruzi lineages with the bat-restricted subspecies T. cruzi marinkellei.</title>
        <authorList>
            <person name="Franzen O."/>
            <person name="Talavera-Lopez C."/>
            <person name="Ochaya S."/>
            <person name="Butler C.E."/>
            <person name="Messenger L.A."/>
            <person name="Lewis M.D."/>
            <person name="Llewellyn M.S."/>
            <person name="Marinkelle C.J."/>
            <person name="Tyler K.M."/>
            <person name="Miles M.A."/>
            <person name="Andersson B."/>
        </authorList>
    </citation>
    <scope>NUCLEOTIDE SEQUENCE [LARGE SCALE GENOMIC DNA]</scope>
    <source>
        <strain evidence="2 3">B7</strain>
    </source>
</reference>
<dbReference type="EMBL" id="AHKC01005082">
    <property type="protein sequence ID" value="EKF38726.1"/>
    <property type="molecule type" value="Genomic_DNA"/>
</dbReference>
<protein>
    <submittedName>
        <fullName evidence="2">Uncharacterized protein</fullName>
    </submittedName>
</protein>
<feature type="region of interest" description="Disordered" evidence="1">
    <location>
        <begin position="105"/>
        <end position="127"/>
    </location>
</feature>